<dbReference type="Proteomes" id="UP001054837">
    <property type="component" value="Unassembled WGS sequence"/>
</dbReference>
<sequence>MRPTVHQAKLGPIQNVTCVFGGAHLMILSSRGGRKKACNTESDSSVIKEAAGRSKYLDSTATAHNPRRTPCGEQWREFPFPQK</sequence>
<gene>
    <name evidence="2" type="ORF">CDAR_109261</name>
</gene>
<feature type="region of interest" description="Disordered" evidence="1">
    <location>
        <begin position="58"/>
        <end position="83"/>
    </location>
</feature>
<dbReference type="AlphaFoldDB" id="A0AAV4TUD3"/>
<dbReference type="EMBL" id="BPLQ01010169">
    <property type="protein sequence ID" value="GIY48907.1"/>
    <property type="molecule type" value="Genomic_DNA"/>
</dbReference>
<protein>
    <submittedName>
        <fullName evidence="2">Uncharacterized protein</fullName>
    </submittedName>
</protein>
<reference evidence="2 3" key="1">
    <citation type="submission" date="2021-06" db="EMBL/GenBank/DDBJ databases">
        <title>Caerostris darwini draft genome.</title>
        <authorList>
            <person name="Kono N."/>
            <person name="Arakawa K."/>
        </authorList>
    </citation>
    <scope>NUCLEOTIDE SEQUENCE [LARGE SCALE GENOMIC DNA]</scope>
</reference>
<name>A0AAV4TUD3_9ARAC</name>
<evidence type="ECO:0000313" key="3">
    <source>
        <dbReference type="Proteomes" id="UP001054837"/>
    </source>
</evidence>
<evidence type="ECO:0000313" key="2">
    <source>
        <dbReference type="EMBL" id="GIY48907.1"/>
    </source>
</evidence>
<keyword evidence="3" id="KW-1185">Reference proteome</keyword>
<evidence type="ECO:0000256" key="1">
    <source>
        <dbReference type="SAM" id="MobiDB-lite"/>
    </source>
</evidence>
<organism evidence="2 3">
    <name type="scientific">Caerostris darwini</name>
    <dbReference type="NCBI Taxonomy" id="1538125"/>
    <lineage>
        <taxon>Eukaryota</taxon>
        <taxon>Metazoa</taxon>
        <taxon>Ecdysozoa</taxon>
        <taxon>Arthropoda</taxon>
        <taxon>Chelicerata</taxon>
        <taxon>Arachnida</taxon>
        <taxon>Araneae</taxon>
        <taxon>Araneomorphae</taxon>
        <taxon>Entelegynae</taxon>
        <taxon>Araneoidea</taxon>
        <taxon>Araneidae</taxon>
        <taxon>Caerostris</taxon>
    </lineage>
</organism>
<comment type="caution">
    <text evidence="2">The sequence shown here is derived from an EMBL/GenBank/DDBJ whole genome shotgun (WGS) entry which is preliminary data.</text>
</comment>
<proteinExistence type="predicted"/>
<accession>A0AAV4TUD3</accession>